<reference evidence="2" key="1">
    <citation type="journal article" date="2021" name="PeerJ">
        <title>Extensive microbial diversity within the chicken gut microbiome revealed by metagenomics and culture.</title>
        <authorList>
            <person name="Gilroy R."/>
            <person name="Ravi A."/>
            <person name="Getino M."/>
            <person name="Pursley I."/>
            <person name="Horton D.L."/>
            <person name="Alikhan N.F."/>
            <person name="Baker D."/>
            <person name="Gharbi K."/>
            <person name="Hall N."/>
            <person name="Watson M."/>
            <person name="Adriaenssens E.M."/>
            <person name="Foster-Nyarko E."/>
            <person name="Jarju S."/>
            <person name="Secka A."/>
            <person name="Antonio M."/>
            <person name="Oren A."/>
            <person name="Chaudhuri R.R."/>
            <person name="La Ragione R."/>
            <person name="Hildebrand F."/>
            <person name="Pallen M.J."/>
        </authorList>
    </citation>
    <scope>NUCLEOTIDE SEQUENCE</scope>
    <source>
        <strain evidence="2">ChiHjej12B11-1927</strain>
    </source>
</reference>
<comment type="caution">
    <text evidence="2">The sequence shown here is derived from an EMBL/GenBank/DDBJ whole genome shotgun (WGS) entry which is preliminary data.</text>
</comment>
<proteinExistence type="predicted"/>
<gene>
    <name evidence="2" type="ORF">H9738_12210</name>
</gene>
<sequence length="408" mass="46780">GIVTEDMARESTVDGFKEPEESVRYMISALQKEDLDMGLRGFPIDEKILGINAGEALDFLGEFSTNITYMPSEWREFVPVSSSEITKDYTEIFRSLESQFAGKNVTVEAVRALMPQKQMGTQYHRNSQQICQIWGADSRIEALAKLTVDGADYALPVTLFRYDDFWKTDSFEASLLEESGIFSCDSEKYDELTDEKEEEALEEFLEDSDKEKSREQTEEEEEEILPEEALLPANYVLYNTVFSQTPEKAIENFILSMQKNDLSSMMIYTDLYGEEDPLSQDLAEILIRQGEVAEQIQTFYYYLMGNEFAATENVSLDELGMTGEEISSSLELSEIVYLDLNNVLKIKDDEYAAFYYFNGKHYMSGFNMKEYGQGWKIEELSCASMGLDKGQVKELTETEYNKIIKEYS</sequence>
<name>A0A9D1VNI9_9FIRM</name>
<accession>A0A9D1VNI9</accession>
<feature type="compositionally biased region" description="Basic and acidic residues" evidence="1">
    <location>
        <begin position="207"/>
        <end position="216"/>
    </location>
</feature>
<evidence type="ECO:0000313" key="2">
    <source>
        <dbReference type="EMBL" id="HIX38610.1"/>
    </source>
</evidence>
<feature type="region of interest" description="Disordered" evidence="1">
    <location>
        <begin position="202"/>
        <end position="225"/>
    </location>
</feature>
<dbReference type="Proteomes" id="UP000824230">
    <property type="component" value="Unassembled WGS sequence"/>
</dbReference>
<protein>
    <submittedName>
        <fullName evidence="2">Uncharacterized protein</fullName>
    </submittedName>
</protein>
<organism evidence="2 3">
    <name type="scientific">Candidatus Blautia pullistercoris</name>
    <dbReference type="NCBI Taxonomy" id="2838499"/>
    <lineage>
        <taxon>Bacteria</taxon>
        <taxon>Bacillati</taxon>
        <taxon>Bacillota</taxon>
        <taxon>Clostridia</taxon>
        <taxon>Lachnospirales</taxon>
        <taxon>Lachnospiraceae</taxon>
        <taxon>Blautia</taxon>
    </lineage>
</organism>
<evidence type="ECO:0000313" key="3">
    <source>
        <dbReference type="Proteomes" id="UP000824230"/>
    </source>
</evidence>
<evidence type="ECO:0000256" key="1">
    <source>
        <dbReference type="SAM" id="MobiDB-lite"/>
    </source>
</evidence>
<dbReference type="AlphaFoldDB" id="A0A9D1VNI9"/>
<dbReference type="EMBL" id="DXFG01000273">
    <property type="protein sequence ID" value="HIX38610.1"/>
    <property type="molecule type" value="Genomic_DNA"/>
</dbReference>
<reference evidence="2" key="2">
    <citation type="submission" date="2021-04" db="EMBL/GenBank/DDBJ databases">
        <authorList>
            <person name="Gilroy R."/>
        </authorList>
    </citation>
    <scope>NUCLEOTIDE SEQUENCE</scope>
    <source>
        <strain evidence="2">ChiHjej12B11-1927</strain>
    </source>
</reference>
<feature type="non-terminal residue" evidence="2">
    <location>
        <position position="1"/>
    </location>
</feature>